<dbReference type="EMBL" id="JABZEC010000008">
    <property type="protein sequence ID" value="NVY97079.1"/>
    <property type="molecule type" value="Genomic_DNA"/>
</dbReference>
<dbReference type="CDD" id="cd07516">
    <property type="entry name" value="HAD_Pase"/>
    <property type="match status" value="1"/>
</dbReference>
<sequence>MIKLIASDMDGTLLNQQSRVSALNIATINQAHAQGIKFAIATGRTLDEARPFVRKLNFQPDFITLNGALVYNQQFEPVVQIPLRHLTLQHSIQILQKYNLYFELVTNAGLYSNSRQLRLQNMIKHLQHLNPTLLYKKAFSQATARLPSLKIHYVPDYQQLLQTKNIKVFKIIAFNLQDSPDFTDAKQELALDDQAIITSSGRNNLEINDRQAQKGLALKKLAQQLGFDLKEVMAIGDNLNDFSMIQTAGVGVAMGNALPEIKEIAQYQTATNVQDGVAQAVHYARQLQ</sequence>
<dbReference type="PANTHER" id="PTHR10000">
    <property type="entry name" value="PHOSPHOSERINE PHOSPHATASE"/>
    <property type="match status" value="1"/>
</dbReference>
<dbReference type="SUPFAM" id="SSF56784">
    <property type="entry name" value="HAD-like"/>
    <property type="match status" value="1"/>
</dbReference>
<dbReference type="GO" id="GO:0005829">
    <property type="term" value="C:cytosol"/>
    <property type="evidence" value="ECO:0007669"/>
    <property type="project" value="TreeGrafter"/>
</dbReference>
<dbReference type="GO" id="GO:0000287">
    <property type="term" value="F:magnesium ion binding"/>
    <property type="evidence" value="ECO:0007669"/>
    <property type="project" value="TreeGrafter"/>
</dbReference>
<accession>A0A850R1T3</accession>
<comment type="caution">
    <text evidence="1">The sequence shown here is derived from an EMBL/GenBank/DDBJ whole genome shotgun (WGS) entry which is preliminary data.</text>
</comment>
<dbReference type="SFLD" id="SFLDG01140">
    <property type="entry name" value="C2.B:_Phosphomannomutase_and_P"/>
    <property type="match status" value="1"/>
</dbReference>
<gene>
    <name evidence="1" type="ORF">HU830_08090</name>
</gene>
<dbReference type="Gene3D" id="3.30.1240.10">
    <property type="match status" value="1"/>
</dbReference>
<dbReference type="SFLD" id="SFLDS00003">
    <property type="entry name" value="Haloacid_Dehalogenase"/>
    <property type="match status" value="1"/>
</dbReference>
<evidence type="ECO:0000313" key="2">
    <source>
        <dbReference type="Proteomes" id="UP000563523"/>
    </source>
</evidence>
<dbReference type="RefSeq" id="WP_176943243.1">
    <property type="nucleotide sequence ID" value="NZ_JABZEC010000008.1"/>
</dbReference>
<dbReference type="InterPro" id="IPR006379">
    <property type="entry name" value="HAD-SF_hydro_IIB"/>
</dbReference>
<dbReference type="Proteomes" id="UP000563523">
    <property type="component" value="Unassembled WGS sequence"/>
</dbReference>
<dbReference type="Pfam" id="PF08282">
    <property type="entry name" value="Hydrolase_3"/>
    <property type="match status" value="1"/>
</dbReference>
<dbReference type="GO" id="GO:0016791">
    <property type="term" value="F:phosphatase activity"/>
    <property type="evidence" value="ECO:0007669"/>
    <property type="project" value="TreeGrafter"/>
</dbReference>
<proteinExistence type="predicted"/>
<dbReference type="NCBIfam" id="TIGR01484">
    <property type="entry name" value="HAD-SF-IIB"/>
    <property type="match status" value="2"/>
</dbReference>
<dbReference type="InterPro" id="IPR023214">
    <property type="entry name" value="HAD_sf"/>
</dbReference>
<dbReference type="PANTHER" id="PTHR10000:SF55">
    <property type="entry name" value="5-AMINO-6-(5-PHOSPHO-D-RIBITYLAMINO)URACIL PHOSPHATASE YCSE"/>
    <property type="match status" value="1"/>
</dbReference>
<organism evidence="1 2">
    <name type="scientific">Bombilactobacillus apium</name>
    <dbReference type="NCBI Taxonomy" id="2675299"/>
    <lineage>
        <taxon>Bacteria</taxon>
        <taxon>Bacillati</taxon>
        <taxon>Bacillota</taxon>
        <taxon>Bacilli</taxon>
        <taxon>Lactobacillales</taxon>
        <taxon>Lactobacillaceae</taxon>
        <taxon>Bombilactobacillus</taxon>
    </lineage>
</organism>
<dbReference type="InterPro" id="IPR000150">
    <property type="entry name" value="Cof"/>
</dbReference>
<dbReference type="AlphaFoldDB" id="A0A850R1T3"/>
<dbReference type="NCBIfam" id="TIGR00099">
    <property type="entry name" value="Cof-subfamily"/>
    <property type="match status" value="1"/>
</dbReference>
<dbReference type="Gene3D" id="3.40.50.1000">
    <property type="entry name" value="HAD superfamily/HAD-like"/>
    <property type="match status" value="1"/>
</dbReference>
<dbReference type="SFLD" id="SFLDG01144">
    <property type="entry name" value="C2.B.4:_PGP_Like"/>
    <property type="match status" value="1"/>
</dbReference>
<dbReference type="InterPro" id="IPR036412">
    <property type="entry name" value="HAD-like_sf"/>
</dbReference>
<keyword evidence="2" id="KW-1185">Reference proteome</keyword>
<reference evidence="1 2" key="1">
    <citation type="submission" date="2020-06" db="EMBL/GenBank/DDBJ databases">
        <authorList>
            <person name="Kang J."/>
        </authorList>
    </citation>
    <scope>NUCLEOTIDE SEQUENCE [LARGE SCALE GENOMIC DNA]</scope>
    <source>
        <strain evidence="1 2">DCY120</strain>
    </source>
</reference>
<dbReference type="PROSITE" id="PS01228">
    <property type="entry name" value="COF_1"/>
    <property type="match status" value="1"/>
</dbReference>
<protein>
    <submittedName>
        <fullName evidence="1">HAD family phosphatase</fullName>
    </submittedName>
</protein>
<evidence type="ECO:0000313" key="1">
    <source>
        <dbReference type="EMBL" id="NVY97079.1"/>
    </source>
</evidence>
<name>A0A850R1T3_9LACO</name>
<dbReference type="PROSITE" id="PS01229">
    <property type="entry name" value="COF_2"/>
    <property type="match status" value="1"/>
</dbReference>